<dbReference type="Proteomes" id="UP000002640">
    <property type="component" value="Unassembled WGS sequence"/>
</dbReference>
<dbReference type="RefSeq" id="XP_009524477.1">
    <property type="nucleotide sequence ID" value="XM_009526182.1"/>
</dbReference>
<protein>
    <submittedName>
        <fullName evidence="1">Uncharacterized protein</fullName>
    </submittedName>
</protein>
<keyword evidence="2" id="KW-1185">Reference proteome</keyword>
<dbReference type="KEGG" id="psoj:PHYSODRAFT_329668"/>
<name>G4Z708_PHYSP</name>
<evidence type="ECO:0000313" key="1">
    <source>
        <dbReference type="EMBL" id="EGZ21760.1"/>
    </source>
</evidence>
<sequence length="96" mass="10448">MAARLPEIQADRFNLSAKSLAAWTIAHLFESSGVPGRTHSSENTWASMNKETPGHGLKVEYQAVLSISGSSKKLRTCDGSVPNYLASLSTQYHNIQ</sequence>
<dbReference type="InParanoid" id="G4Z708"/>
<gene>
    <name evidence="1" type="ORF">PHYSODRAFT_329668</name>
</gene>
<evidence type="ECO:0000313" key="2">
    <source>
        <dbReference type="Proteomes" id="UP000002640"/>
    </source>
</evidence>
<reference evidence="1 2" key="1">
    <citation type="journal article" date="2006" name="Science">
        <title>Phytophthora genome sequences uncover evolutionary origins and mechanisms of pathogenesis.</title>
        <authorList>
            <person name="Tyler B.M."/>
            <person name="Tripathy S."/>
            <person name="Zhang X."/>
            <person name="Dehal P."/>
            <person name="Jiang R.H."/>
            <person name="Aerts A."/>
            <person name="Arredondo F.D."/>
            <person name="Baxter L."/>
            <person name="Bensasson D."/>
            <person name="Beynon J.L."/>
            <person name="Chapman J."/>
            <person name="Damasceno C.M."/>
            <person name="Dorrance A.E."/>
            <person name="Dou D."/>
            <person name="Dickerman A.W."/>
            <person name="Dubchak I.L."/>
            <person name="Garbelotto M."/>
            <person name="Gijzen M."/>
            <person name="Gordon S.G."/>
            <person name="Govers F."/>
            <person name="Grunwald N.J."/>
            <person name="Huang W."/>
            <person name="Ivors K.L."/>
            <person name="Jones R.W."/>
            <person name="Kamoun S."/>
            <person name="Krampis K."/>
            <person name="Lamour K.H."/>
            <person name="Lee M.K."/>
            <person name="McDonald W.H."/>
            <person name="Medina M."/>
            <person name="Meijer H.J."/>
            <person name="Nordberg E.K."/>
            <person name="Maclean D.J."/>
            <person name="Ospina-Giraldo M.D."/>
            <person name="Morris P.F."/>
            <person name="Phuntumart V."/>
            <person name="Putnam N.H."/>
            <person name="Rash S."/>
            <person name="Rose J.K."/>
            <person name="Sakihama Y."/>
            <person name="Salamov A.A."/>
            <person name="Savidor A."/>
            <person name="Scheuring C.F."/>
            <person name="Smith B.M."/>
            <person name="Sobral B.W."/>
            <person name="Terry A."/>
            <person name="Torto-Alalibo T.A."/>
            <person name="Win J."/>
            <person name="Xu Z."/>
            <person name="Zhang H."/>
            <person name="Grigoriev I.V."/>
            <person name="Rokhsar D.S."/>
            <person name="Boore J.L."/>
        </authorList>
    </citation>
    <scope>NUCLEOTIDE SEQUENCE [LARGE SCALE GENOMIC DNA]</scope>
    <source>
        <strain evidence="1 2">P6497</strain>
    </source>
</reference>
<dbReference type="AlphaFoldDB" id="G4Z708"/>
<organism evidence="1 2">
    <name type="scientific">Phytophthora sojae (strain P6497)</name>
    <name type="common">Soybean stem and root rot agent</name>
    <name type="synonym">Phytophthora megasperma f. sp. glycines</name>
    <dbReference type="NCBI Taxonomy" id="1094619"/>
    <lineage>
        <taxon>Eukaryota</taxon>
        <taxon>Sar</taxon>
        <taxon>Stramenopiles</taxon>
        <taxon>Oomycota</taxon>
        <taxon>Peronosporomycetes</taxon>
        <taxon>Peronosporales</taxon>
        <taxon>Peronosporaceae</taxon>
        <taxon>Phytophthora</taxon>
    </lineage>
</organism>
<accession>G4Z708</accession>
<proteinExistence type="predicted"/>
<dbReference type="EMBL" id="JH159153">
    <property type="protein sequence ID" value="EGZ21760.1"/>
    <property type="molecule type" value="Genomic_DNA"/>
</dbReference>
<dbReference type="GeneID" id="20645976"/>